<gene>
    <name evidence="2" type="ORF">HU200_056108</name>
</gene>
<dbReference type="AlphaFoldDB" id="A0A835ALZ6"/>
<keyword evidence="3" id="KW-1185">Reference proteome</keyword>
<protein>
    <submittedName>
        <fullName evidence="2">Uncharacterized protein</fullName>
    </submittedName>
</protein>
<organism evidence="2 3">
    <name type="scientific">Digitaria exilis</name>
    <dbReference type="NCBI Taxonomy" id="1010633"/>
    <lineage>
        <taxon>Eukaryota</taxon>
        <taxon>Viridiplantae</taxon>
        <taxon>Streptophyta</taxon>
        <taxon>Embryophyta</taxon>
        <taxon>Tracheophyta</taxon>
        <taxon>Spermatophyta</taxon>
        <taxon>Magnoliopsida</taxon>
        <taxon>Liliopsida</taxon>
        <taxon>Poales</taxon>
        <taxon>Poaceae</taxon>
        <taxon>PACMAD clade</taxon>
        <taxon>Panicoideae</taxon>
        <taxon>Panicodae</taxon>
        <taxon>Paniceae</taxon>
        <taxon>Anthephorinae</taxon>
        <taxon>Digitaria</taxon>
    </lineage>
</organism>
<keyword evidence="1" id="KW-0812">Transmembrane</keyword>
<name>A0A835ALZ6_9POAL</name>
<evidence type="ECO:0000256" key="1">
    <source>
        <dbReference type="SAM" id="Phobius"/>
    </source>
</evidence>
<keyword evidence="1" id="KW-1133">Transmembrane helix</keyword>
<keyword evidence="1" id="KW-0472">Membrane</keyword>
<sequence>MTVFAVWITLKRIPFISFLSARSFKLVGFFWPLNGILRLTISLCSCELERSLDRLFLERSLFLPCGLCRCTEIALFFMEPLFLLILGGVLWRR</sequence>
<evidence type="ECO:0000313" key="2">
    <source>
        <dbReference type="EMBL" id="KAF8662514.1"/>
    </source>
</evidence>
<dbReference type="Proteomes" id="UP000636709">
    <property type="component" value="Unassembled WGS sequence"/>
</dbReference>
<dbReference type="EMBL" id="JACEFO010002380">
    <property type="protein sequence ID" value="KAF8662514.1"/>
    <property type="molecule type" value="Genomic_DNA"/>
</dbReference>
<accession>A0A835ALZ6</accession>
<comment type="caution">
    <text evidence="2">The sequence shown here is derived from an EMBL/GenBank/DDBJ whole genome shotgun (WGS) entry which is preliminary data.</text>
</comment>
<reference evidence="2" key="1">
    <citation type="submission" date="2020-07" db="EMBL/GenBank/DDBJ databases">
        <title>Genome sequence and genetic diversity analysis of an under-domesticated orphan crop, white fonio (Digitaria exilis).</title>
        <authorList>
            <person name="Bennetzen J.L."/>
            <person name="Chen S."/>
            <person name="Ma X."/>
            <person name="Wang X."/>
            <person name="Yssel A.E.J."/>
            <person name="Chaluvadi S.R."/>
            <person name="Johnson M."/>
            <person name="Gangashetty P."/>
            <person name="Hamidou F."/>
            <person name="Sanogo M.D."/>
            <person name="Zwaenepoel A."/>
            <person name="Wallace J."/>
            <person name="Van De Peer Y."/>
            <person name="Van Deynze A."/>
        </authorList>
    </citation>
    <scope>NUCLEOTIDE SEQUENCE</scope>
    <source>
        <tissue evidence="2">Leaves</tissue>
    </source>
</reference>
<proteinExistence type="predicted"/>
<evidence type="ECO:0000313" key="3">
    <source>
        <dbReference type="Proteomes" id="UP000636709"/>
    </source>
</evidence>
<feature type="transmembrane region" description="Helical" evidence="1">
    <location>
        <begin position="73"/>
        <end position="91"/>
    </location>
</feature>